<keyword evidence="1" id="KW-0812">Transmembrane</keyword>
<feature type="transmembrane region" description="Helical" evidence="1">
    <location>
        <begin position="55"/>
        <end position="79"/>
    </location>
</feature>
<sequence length="203" mass="24092">MTTLLFGHFQWRVTWDIAWASNDMRTRLDNPDPPSEYTHRFVETIQRYIQKRQRIWVLEGTLVYFLMILIAHLVVIYMLKNNNVIDGIGKFDQGWKFKGEFYVPLDDERFLEFKTTTNLNWKFVNDYEDAKCSMKIDWSENIKRKWHFSAILPPSSRQDPVTTLLNRAFHGKVWTIISLRFHCEPSSQAGDPERAATFRIGNP</sequence>
<evidence type="ECO:0000256" key="1">
    <source>
        <dbReference type="SAM" id="Phobius"/>
    </source>
</evidence>
<evidence type="ECO:0000313" key="3">
    <source>
        <dbReference type="Proteomes" id="UP000198287"/>
    </source>
</evidence>
<name>A0A226DIJ6_FOLCA</name>
<evidence type="ECO:0000313" key="2">
    <source>
        <dbReference type="EMBL" id="OXA45083.1"/>
    </source>
</evidence>
<keyword evidence="3" id="KW-1185">Reference proteome</keyword>
<dbReference type="EMBL" id="LNIX01000018">
    <property type="protein sequence ID" value="OXA45083.1"/>
    <property type="molecule type" value="Genomic_DNA"/>
</dbReference>
<gene>
    <name evidence="2" type="ORF">Fcan01_19902</name>
</gene>
<protein>
    <submittedName>
        <fullName evidence="2">Uncharacterized protein</fullName>
    </submittedName>
</protein>
<proteinExistence type="predicted"/>
<comment type="caution">
    <text evidence="2">The sequence shown here is derived from an EMBL/GenBank/DDBJ whole genome shotgun (WGS) entry which is preliminary data.</text>
</comment>
<keyword evidence="1" id="KW-0472">Membrane</keyword>
<keyword evidence="1" id="KW-1133">Transmembrane helix</keyword>
<reference evidence="2 3" key="1">
    <citation type="submission" date="2015-12" db="EMBL/GenBank/DDBJ databases">
        <title>The genome of Folsomia candida.</title>
        <authorList>
            <person name="Faddeeva A."/>
            <person name="Derks M.F."/>
            <person name="Anvar Y."/>
            <person name="Smit S."/>
            <person name="Van Straalen N."/>
            <person name="Roelofs D."/>
        </authorList>
    </citation>
    <scope>NUCLEOTIDE SEQUENCE [LARGE SCALE GENOMIC DNA]</scope>
    <source>
        <strain evidence="2 3">VU population</strain>
        <tissue evidence="2">Whole body</tissue>
    </source>
</reference>
<dbReference type="Proteomes" id="UP000198287">
    <property type="component" value="Unassembled WGS sequence"/>
</dbReference>
<accession>A0A226DIJ6</accession>
<organism evidence="2 3">
    <name type="scientific">Folsomia candida</name>
    <name type="common">Springtail</name>
    <dbReference type="NCBI Taxonomy" id="158441"/>
    <lineage>
        <taxon>Eukaryota</taxon>
        <taxon>Metazoa</taxon>
        <taxon>Ecdysozoa</taxon>
        <taxon>Arthropoda</taxon>
        <taxon>Hexapoda</taxon>
        <taxon>Collembola</taxon>
        <taxon>Entomobryomorpha</taxon>
        <taxon>Isotomoidea</taxon>
        <taxon>Isotomidae</taxon>
        <taxon>Proisotominae</taxon>
        <taxon>Folsomia</taxon>
    </lineage>
</organism>
<dbReference type="AlphaFoldDB" id="A0A226DIJ6"/>